<evidence type="ECO:0000313" key="2">
    <source>
        <dbReference type="Proteomes" id="UP000273054"/>
    </source>
</evidence>
<gene>
    <name evidence="1" type="ORF">BRZCDTV_446</name>
</gene>
<sequence length="158" mass="19048">MGSQLRVSHKPDSEWREIYFWLKRFLDENDILPMDFCYAVDIPFTVEICMYFTSQSLTFPPPVECKFREVLRETKKGFYPSTLQTLIYRERFSNFYSSNRRILDREGVLCIRCCFDENNFPSLEIYLKQKRADIRNLLVSLPGWPFANKFDIYYILRS</sequence>
<reference evidence="1" key="1">
    <citation type="submission" date="2018-03" db="EMBL/GenBank/DDBJ databases">
        <authorList>
            <consortium name="Urmite Genomes"/>
        </authorList>
    </citation>
    <scope>NUCLEOTIDE SEQUENCE [LARGE SCALE GENOMIC DNA]</scope>
    <source>
        <strain evidence="1">IHUMI-27.7</strain>
    </source>
</reference>
<accession>A0A2R8FF45</accession>
<dbReference type="EMBL" id="LT994651">
    <property type="protein sequence ID" value="SPN79624.1"/>
    <property type="molecule type" value="Genomic_DNA"/>
</dbReference>
<keyword evidence="2" id="KW-1185">Reference proteome</keyword>
<evidence type="ECO:0000313" key="1">
    <source>
        <dbReference type="EMBL" id="SPN79624.1"/>
    </source>
</evidence>
<organism evidence="1">
    <name type="scientific">Brazilian cedratvirus IHUMI</name>
    <dbReference type="NCBI Taxonomy" id="2126980"/>
    <lineage>
        <taxon>Viruses</taxon>
        <taxon>Pithoviruses</taxon>
        <taxon>Orthocedratvirinae</taxon>
        <taxon>Alphacedratvirus</taxon>
        <taxon>Alphacedratvirus brasiliense</taxon>
    </lineage>
</organism>
<proteinExistence type="predicted"/>
<name>A0A2R8FF45_9VIRU</name>
<dbReference type="Proteomes" id="UP000273054">
    <property type="component" value="Segment"/>
</dbReference>
<protein>
    <submittedName>
        <fullName evidence="1">Uncharacterized protein</fullName>
    </submittedName>
</protein>